<name>A0A0D2GI00_9BACT</name>
<organism evidence="1 2">
    <name type="scientific">Dethiosulfatarculus sandiegensis</name>
    <dbReference type="NCBI Taxonomy" id="1429043"/>
    <lineage>
        <taxon>Bacteria</taxon>
        <taxon>Pseudomonadati</taxon>
        <taxon>Thermodesulfobacteriota</taxon>
        <taxon>Desulfarculia</taxon>
        <taxon>Desulfarculales</taxon>
        <taxon>Desulfarculaceae</taxon>
        <taxon>Dethiosulfatarculus</taxon>
    </lineage>
</organism>
<gene>
    <name evidence="1" type="ORF">X474_10305</name>
</gene>
<keyword evidence="2" id="KW-1185">Reference proteome</keyword>
<dbReference type="EMBL" id="AZAC01000011">
    <property type="protein sequence ID" value="KIX14467.1"/>
    <property type="molecule type" value="Genomic_DNA"/>
</dbReference>
<proteinExistence type="predicted"/>
<accession>A0A0D2GI00</accession>
<dbReference type="Proteomes" id="UP000032233">
    <property type="component" value="Unassembled WGS sequence"/>
</dbReference>
<reference evidence="1 2" key="1">
    <citation type="submission" date="2013-11" db="EMBL/GenBank/DDBJ databases">
        <title>Metagenomic analysis of a methanogenic consortium involved in long chain n-alkane degradation.</title>
        <authorList>
            <person name="Davidova I.A."/>
            <person name="Callaghan A.V."/>
            <person name="Wawrik B."/>
            <person name="Pruitt S."/>
            <person name="Marks C."/>
            <person name="Duncan K.E."/>
            <person name="Suflita J.M."/>
        </authorList>
    </citation>
    <scope>NUCLEOTIDE SEQUENCE [LARGE SCALE GENOMIC DNA]</scope>
    <source>
        <strain evidence="1 2">SPR</strain>
    </source>
</reference>
<comment type="caution">
    <text evidence="1">The sequence shown here is derived from an EMBL/GenBank/DDBJ whole genome shotgun (WGS) entry which is preliminary data.</text>
</comment>
<protein>
    <submittedName>
        <fullName evidence="1">Uncharacterized protein</fullName>
    </submittedName>
</protein>
<dbReference type="AlphaFoldDB" id="A0A0D2GI00"/>
<evidence type="ECO:0000313" key="1">
    <source>
        <dbReference type="EMBL" id="KIX14467.1"/>
    </source>
</evidence>
<evidence type="ECO:0000313" key="2">
    <source>
        <dbReference type="Proteomes" id="UP000032233"/>
    </source>
</evidence>
<dbReference type="STRING" id="1429043.X474_10305"/>
<sequence>MFFEVFMAEADKKGAVLLGKPLVFDLRFQGREMAEPCSVR</sequence>
<dbReference type="InParanoid" id="A0A0D2GI00"/>